<feature type="transmembrane region" description="Helical" evidence="1">
    <location>
        <begin position="86"/>
        <end position="105"/>
    </location>
</feature>
<comment type="caution">
    <text evidence="2">The sequence shown here is derived from an EMBL/GenBank/DDBJ whole genome shotgun (WGS) entry which is preliminary data.</text>
</comment>
<proteinExistence type="predicted"/>
<evidence type="ECO:0000313" key="3">
    <source>
        <dbReference type="Proteomes" id="UP000275394"/>
    </source>
</evidence>
<reference evidence="2 3" key="1">
    <citation type="submission" date="2018-11" db="EMBL/GenBank/DDBJ databases">
        <title>Genomic Encyclopedia of Type Strains, Phase IV (KMG-IV): sequencing the most valuable type-strain genomes for metagenomic binning, comparative biology and taxonomic classification.</title>
        <authorList>
            <person name="Goeker M."/>
        </authorList>
    </citation>
    <scope>NUCLEOTIDE SEQUENCE [LARGE SCALE GENOMIC DNA]</scope>
    <source>
        <strain evidence="2 3">DSM 100316</strain>
    </source>
</reference>
<dbReference type="OrthoDB" id="6400296at2"/>
<feature type="transmembrane region" description="Helical" evidence="1">
    <location>
        <begin position="16"/>
        <end position="37"/>
    </location>
</feature>
<keyword evidence="1" id="KW-1133">Transmembrane helix</keyword>
<dbReference type="EMBL" id="RKHR01000009">
    <property type="protein sequence ID" value="ROR94895.1"/>
    <property type="molecule type" value="Genomic_DNA"/>
</dbReference>
<keyword evidence="1" id="KW-0472">Membrane</keyword>
<feature type="transmembrane region" description="Helical" evidence="1">
    <location>
        <begin position="164"/>
        <end position="183"/>
    </location>
</feature>
<protein>
    <submittedName>
        <fullName evidence="2">Uncharacterized protein</fullName>
    </submittedName>
</protein>
<evidence type="ECO:0000256" key="1">
    <source>
        <dbReference type="SAM" id="Phobius"/>
    </source>
</evidence>
<organism evidence="2 3">
    <name type="scientific">Sinobacterium caligoides</name>
    <dbReference type="NCBI Taxonomy" id="933926"/>
    <lineage>
        <taxon>Bacteria</taxon>
        <taxon>Pseudomonadati</taxon>
        <taxon>Pseudomonadota</taxon>
        <taxon>Gammaproteobacteria</taxon>
        <taxon>Cellvibrionales</taxon>
        <taxon>Spongiibacteraceae</taxon>
        <taxon>Sinobacterium</taxon>
    </lineage>
</organism>
<dbReference type="RefSeq" id="WP_148059460.1">
    <property type="nucleotide sequence ID" value="NZ_RKHR01000009.1"/>
</dbReference>
<gene>
    <name evidence="2" type="ORF">EDC56_3708</name>
</gene>
<name>A0A3N2D512_9GAMM</name>
<dbReference type="Proteomes" id="UP000275394">
    <property type="component" value="Unassembled WGS sequence"/>
</dbReference>
<sequence length="184" mass="20629">MRFTDKLKKSKKRSRLAYIVAFLAVVYFLMTCIKGIYFWTDGSSFSLAESINSGIKWLLAKTWIFPISNLWEVIPAIPFEGRDILSFYKVIIPPVVVFGICALFITDYRALRSKFYELKAEIEKELALREMRKDAGLDTLSESASIDVVISNATNNDPAWHNTGWGKVVIGIAIAAVIAGIGLK</sequence>
<keyword evidence="1" id="KW-0812">Transmembrane</keyword>
<keyword evidence="3" id="KW-1185">Reference proteome</keyword>
<accession>A0A3N2D512</accession>
<dbReference type="AlphaFoldDB" id="A0A3N2D512"/>
<evidence type="ECO:0000313" key="2">
    <source>
        <dbReference type="EMBL" id="ROR94895.1"/>
    </source>
</evidence>